<dbReference type="OrthoDB" id="9965027at2"/>
<keyword evidence="2" id="KW-1185">Reference proteome</keyword>
<reference evidence="1 2" key="1">
    <citation type="submission" date="2019-11" db="EMBL/GenBank/DDBJ databases">
        <title>Draft Genome Sequences of Six Type Strains of the Genus Massilia.</title>
        <authorList>
            <person name="Miess H."/>
            <person name="Frediansyah A."/>
            <person name="Goeker M."/>
            <person name="Gross H."/>
        </authorList>
    </citation>
    <scope>NUCLEOTIDE SEQUENCE [LARGE SCALE GENOMIC DNA]</scope>
    <source>
        <strain evidence="1 2">DSM 17513</strain>
    </source>
</reference>
<dbReference type="AlphaFoldDB" id="A0A6I3XN19"/>
<gene>
    <name evidence="1" type="ORF">GJV26_25735</name>
</gene>
<evidence type="ECO:0000313" key="1">
    <source>
        <dbReference type="EMBL" id="MUI15833.1"/>
    </source>
</evidence>
<dbReference type="RefSeq" id="WP_155711470.1">
    <property type="nucleotide sequence ID" value="NZ_BMWU01000010.1"/>
</dbReference>
<evidence type="ECO:0000313" key="2">
    <source>
        <dbReference type="Proteomes" id="UP000431684"/>
    </source>
</evidence>
<proteinExistence type="predicted"/>
<name>A0A6I3XN19_9BURK</name>
<accession>A0A6I3XN19</accession>
<organism evidence="1 2">
    <name type="scientific">Pseudoduganella dura</name>
    <dbReference type="NCBI Taxonomy" id="321982"/>
    <lineage>
        <taxon>Bacteria</taxon>
        <taxon>Pseudomonadati</taxon>
        <taxon>Pseudomonadota</taxon>
        <taxon>Betaproteobacteria</taxon>
        <taxon>Burkholderiales</taxon>
        <taxon>Oxalobacteraceae</taxon>
        <taxon>Telluria group</taxon>
        <taxon>Pseudoduganella</taxon>
    </lineage>
</organism>
<dbReference type="EMBL" id="WNWM01000002">
    <property type="protein sequence ID" value="MUI15833.1"/>
    <property type="molecule type" value="Genomic_DNA"/>
</dbReference>
<protein>
    <submittedName>
        <fullName evidence="1">Uncharacterized protein</fullName>
    </submittedName>
</protein>
<dbReference type="Proteomes" id="UP000431684">
    <property type="component" value="Unassembled WGS sequence"/>
</dbReference>
<sequence>MPATNGLMPDAFRTVVLGMTQEELQRARPAAKAGFRDDNSGHAKVMFEKTGTPFIDQAIYLFDDARPVLVGVIFVRQPPARAMTHALAAFRAAVVKKWGLPDSIGLGRAESGAAEVALVWRRGDAVVVATCPASVGSPGAATTVRIGLHDSAGSMHAARLDAMDKAAQTALMAKLRAQLDAASAAPSFN</sequence>
<comment type="caution">
    <text evidence="1">The sequence shown here is derived from an EMBL/GenBank/DDBJ whole genome shotgun (WGS) entry which is preliminary data.</text>
</comment>